<evidence type="ECO:0000313" key="1">
    <source>
        <dbReference type="EMBL" id="MCC0178233.1"/>
    </source>
</evidence>
<accession>A0A964BR97</accession>
<organism evidence="1 2">
    <name type="scientific">Waterburya agarophytonicola KI4</name>
    <dbReference type="NCBI Taxonomy" id="2874699"/>
    <lineage>
        <taxon>Bacteria</taxon>
        <taxon>Bacillati</taxon>
        <taxon>Cyanobacteriota</taxon>
        <taxon>Cyanophyceae</taxon>
        <taxon>Pleurocapsales</taxon>
        <taxon>Hyellaceae</taxon>
        <taxon>Waterburya</taxon>
        <taxon>Waterburya agarophytonicola</taxon>
    </lineage>
</organism>
<comment type="caution">
    <text evidence="1">The sequence shown here is derived from an EMBL/GenBank/DDBJ whole genome shotgun (WGS) entry which is preliminary data.</text>
</comment>
<evidence type="ECO:0000313" key="2">
    <source>
        <dbReference type="Proteomes" id="UP000729733"/>
    </source>
</evidence>
<proteinExistence type="predicted"/>
<dbReference type="RefSeq" id="WP_369426800.1">
    <property type="nucleotide sequence ID" value="NZ_JADWDC010000038.1"/>
</dbReference>
<dbReference type="AlphaFoldDB" id="A0A964BR97"/>
<gene>
    <name evidence="1" type="ORF">I4641_14730</name>
</gene>
<name>A0A964BR97_9CYAN</name>
<reference evidence="1" key="1">
    <citation type="journal article" date="2021" name="Antonie Van Leeuwenhoek">
        <title>Draft genome and description of Waterburya agarophytonicola gen. nov. sp. nov. (Pleurocapsales, Cyanobacteria): a seaweed symbiont.</title>
        <authorList>
            <person name="Bonthond G."/>
            <person name="Shalygin S."/>
            <person name="Bayer T."/>
            <person name="Weinberger F."/>
        </authorList>
    </citation>
    <scope>NUCLEOTIDE SEQUENCE</scope>
    <source>
        <strain evidence="1">KI4</strain>
    </source>
</reference>
<sequence>MKYFFLSDGWTYGRVWEFGGLWDRLSWGRKPEIKRLNCGAIQQEETLWLHAVEDAVLMVEVHPKETSSAESSIGQVVLKRLIDADRAIEILSESQSIFNNS</sequence>
<dbReference type="EMBL" id="JADWDC010000038">
    <property type="protein sequence ID" value="MCC0178233.1"/>
    <property type="molecule type" value="Genomic_DNA"/>
</dbReference>
<protein>
    <submittedName>
        <fullName evidence="1">Uncharacterized protein</fullName>
    </submittedName>
</protein>
<keyword evidence="2" id="KW-1185">Reference proteome</keyword>
<dbReference type="Proteomes" id="UP000729733">
    <property type="component" value="Unassembled WGS sequence"/>
</dbReference>